<evidence type="ECO:0000313" key="3">
    <source>
        <dbReference type="Proteomes" id="UP001304895"/>
    </source>
</evidence>
<reference evidence="2" key="1">
    <citation type="journal article" date="2023" name="Mol. Phylogenet. Evol.">
        <title>Genome-scale phylogeny and comparative genomics of the fungal order Sordariales.</title>
        <authorList>
            <person name="Hensen N."/>
            <person name="Bonometti L."/>
            <person name="Westerberg I."/>
            <person name="Brannstrom I.O."/>
            <person name="Guillou S."/>
            <person name="Cros-Aarteil S."/>
            <person name="Calhoun S."/>
            <person name="Haridas S."/>
            <person name="Kuo A."/>
            <person name="Mondo S."/>
            <person name="Pangilinan J."/>
            <person name="Riley R."/>
            <person name="LaButti K."/>
            <person name="Andreopoulos B."/>
            <person name="Lipzen A."/>
            <person name="Chen C."/>
            <person name="Yan M."/>
            <person name="Daum C."/>
            <person name="Ng V."/>
            <person name="Clum A."/>
            <person name="Steindorff A."/>
            <person name="Ohm R.A."/>
            <person name="Martin F."/>
            <person name="Silar P."/>
            <person name="Natvig D.O."/>
            <person name="Lalanne C."/>
            <person name="Gautier V."/>
            <person name="Ament-Velasquez S.L."/>
            <person name="Kruys A."/>
            <person name="Hutchinson M.I."/>
            <person name="Powell A.J."/>
            <person name="Barry K."/>
            <person name="Miller A.N."/>
            <person name="Grigoriev I.V."/>
            <person name="Debuchy R."/>
            <person name="Gladieux P."/>
            <person name="Hiltunen Thoren M."/>
            <person name="Johannesson H."/>
        </authorList>
    </citation>
    <scope>NUCLEOTIDE SEQUENCE</scope>
    <source>
        <strain evidence="2">CBS 123565</strain>
    </source>
</reference>
<sequence length="224" mass="25152">MKQERFIHARKHVLGWISSKPIWLHWEAVWDAVEQRVPGKQKQQHLGGTGDVCWGHMRHGVAMSISPSRMSDGRTVERSNGRTVLATFRPPVRPDGRPTAGTPLPCHTGDGDAGSGIRQDVRYIQIDNRKELTGGSAPRPGRNCAFSGTVAFIARSACVIIMQARISKKGPCHGWRSARQTTGWQWYRYGWTRTGQETHPLRVLPRYIGDLEELVGHVSFLRRG</sequence>
<dbReference type="Proteomes" id="UP001304895">
    <property type="component" value="Unassembled WGS sequence"/>
</dbReference>
<gene>
    <name evidence="2" type="ORF">BT67DRAFT_151298</name>
</gene>
<evidence type="ECO:0000256" key="1">
    <source>
        <dbReference type="SAM" id="MobiDB-lite"/>
    </source>
</evidence>
<keyword evidence="3" id="KW-1185">Reference proteome</keyword>
<feature type="region of interest" description="Disordered" evidence="1">
    <location>
        <begin position="87"/>
        <end position="112"/>
    </location>
</feature>
<reference evidence="2" key="2">
    <citation type="submission" date="2023-05" db="EMBL/GenBank/DDBJ databases">
        <authorList>
            <consortium name="Lawrence Berkeley National Laboratory"/>
            <person name="Steindorff A."/>
            <person name="Hensen N."/>
            <person name="Bonometti L."/>
            <person name="Westerberg I."/>
            <person name="Brannstrom I.O."/>
            <person name="Guillou S."/>
            <person name="Cros-Aarteil S."/>
            <person name="Calhoun S."/>
            <person name="Haridas S."/>
            <person name="Kuo A."/>
            <person name="Mondo S."/>
            <person name="Pangilinan J."/>
            <person name="Riley R."/>
            <person name="Labutti K."/>
            <person name="Andreopoulos B."/>
            <person name="Lipzen A."/>
            <person name="Chen C."/>
            <person name="Yanf M."/>
            <person name="Daum C."/>
            <person name="Ng V."/>
            <person name="Clum A."/>
            <person name="Ohm R."/>
            <person name="Martin F."/>
            <person name="Silar P."/>
            <person name="Natvig D."/>
            <person name="Lalanne C."/>
            <person name="Gautier V."/>
            <person name="Ament-Velasquez S.L."/>
            <person name="Kruys A."/>
            <person name="Hutchinson M.I."/>
            <person name="Powell A.J."/>
            <person name="Barry K."/>
            <person name="Miller A.N."/>
            <person name="Grigoriev I.V."/>
            <person name="Debuchy R."/>
            <person name="Gladieux P."/>
            <person name="Thoren M.H."/>
            <person name="Johannesson H."/>
        </authorList>
    </citation>
    <scope>NUCLEOTIDE SEQUENCE</scope>
    <source>
        <strain evidence="2">CBS 123565</strain>
    </source>
</reference>
<dbReference type="EMBL" id="MU853423">
    <property type="protein sequence ID" value="KAK4131518.1"/>
    <property type="molecule type" value="Genomic_DNA"/>
</dbReference>
<comment type="caution">
    <text evidence="2">The sequence shown here is derived from an EMBL/GenBank/DDBJ whole genome shotgun (WGS) entry which is preliminary data.</text>
</comment>
<organism evidence="2 3">
    <name type="scientific">Trichocladium antarcticum</name>
    <dbReference type="NCBI Taxonomy" id="1450529"/>
    <lineage>
        <taxon>Eukaryota</taxon>
        <taxon>Fungi</taxon>
        <taxon>Dikarya</taxon>
        <taxon>Ascomycota</taxon>
        <taxon>Pezizomycotina</taxon>
        <taxon>Sordariomycetes</taxon>
        <taxon>Sordariomycetidae</taxon>
        <taxon>Sordariales</taxon>
        <taxon>Chaetomiaceae</taxon>
        <taxon>Trichocladium</taxon>
    </lineage>
</organism>
<proteinExistence type="predicted"/>
<evidence type="ECO:0000313" key="2">
    <source>
        <dbReference type="EMBL" id="KAK4131518.1"/>
    </source>
</evidence>
<name>A0AAN6UEJ2_9PEZI</name>
<dbReference type="AlphaFoldDB" id="A0AAN6UEJ2"/>
<accession>A0AAN6UEJ2</accession>
<protein>
    <submittedName>
        <fullName evidence="2">Uncharacterized protein</fullName>
    </submittedName>
</protein>